<feature type="domain" description="Auxiliary Activity family 9 catalytic" evidence="16">
    <location>
        <begin position="4"/>
        <end position="151"/>
    </location>
</feature>
<dbReference type="Pfam" id="PF03443">
    <property type="entry name" value="AA9"/>
    <property type="match status" value="1"/>
</dbReference>
<keyword evidence="6" id="KW-0136">Cellulose degradation</keyword>
<dbReference type="EC" id="1.14.99.56" evidence="15"/>
<evidence type="ECO:0000256" key="8">
    <source>
        <dbReference type="ARBA" id="ARBA00023008"/>
    </source>
</evidence>
<dbReference type="GO" id="GO:0005576">
    <property type="term" value="C:extracellular region"/>
    <property type="evidence" value="ECO:0007669"/>
    <property type="project" value="UniProtKB-SubCell"/>
</dbReference>
<dbReference type="GO" id="GO:0046872">
    <property type="term" value="F:metal ion binding"/>
    <property type="evidence" value="ECO:0007669"/>
    <property type="project" value="UniProtKB-KW"/>
</dbReference>
<keyword evidence="3" id="KW-0964">Secreted</keyword>
<evidence type="ECO:0000256" key="3">
    <source>
        <dbReference type="ARBA" id="ARBA00022525"/>
    </source>
</evidence>
<dbReference type="EMBL" id="JAOQAZ010000010">
    <property type="protein sequence ID" value="KAJ4263402.1"/>
    <property type="molecule type" value="Genomic_DNA"/>
</dbReference>
<dbReference type="PANTHER" id="PTHR33353:SF10">
    <property type="entry name" value="ENDO-BETA-1,4-GLUCANASE D"/>
    <property type="match status" value="1"/>
</dbReference>
<comment type="subcellular location">
    <subcellularLocation>
        <location evidence="2">Secreted</location>
    </subcellularLocation>
</comment>
<organism evidence="17 18">
    <name type="scientific">Fusarium torreyae</name>
    <dbReference type="NCBI Taxonomy" id="1237075"/>
    <lineage>
        <taxon>Eukaryota</taxon>
        <taxon>Fungi</taxon>
        <taxon>Dikarya</taxon>
        <taxon>Ascomycota</taxon>
        <taxon>Pezizomycotina</taxon>
        <taxon>Sordariomycetes</taxon>
        <taxon>Hypocreomycetidae</taxon>
        <taxon>Hypocreales</taxon>
        <taxon>Nectriaceae</taxon>
        <taxon>Fusarium</taxon>
    </lineage>
</organism>
<evidence type="ECO:0000256" key="12">
    <source>
        <dbReference type="ARBA" id="ARBA00023326"/>
    </source>
</evidence>
<proteinExistence type="inferred from homology"/>
<keyword evidence="11" id="KW-0119">Carbohydrate metabolism</keyword>
<keyword evidence="10" id="KW-1015">Disulfide bond</keyword>
<dbReference type="InterPro" id="IPR005103">
    <property type="entry name" value="AA9_LPMO"/>
</dbReference>
<name>A0A9W8S3K2_9HYPO</name>
<keyword evidence="18" id="KW-1185">Reference proteome</keyword>
<keyword evidence="9" id="KW-0503">Monooxygenase</keyword>
<evidence type="ECO:0000256" key="9">
    <source>
        <dbReference type="ARBA" id="ARBA00023033"/>
    </source>
</evidence>
<dbReference type="GO" id="GO:0030245">
    <property type="term" value="P:cellulose catabolic process"/>
    <property type="evidence" value="ECO:0007669"/>
    <property type="project" value="UniProtKB-KW"/>
</dbReference>
<keyword evidence="12" id="KW-0624">Polysaccharide degradation</keyword>
<evidence type="ECO:0000313" key="18">
    <source>
        <dbReference type="Proteomes" id="UP001152049"/>
    </source>
</evidence>
<accession>A0A9W8S3K2</accession>
<keyword evidence="8" id="KW-0186">Copper</keyword>
<comment type="caution">
    <text evidence="17">The sequence shown here is derived from an EMBL/GenBank/DDBJ whole genome shotgun (WGS) entry which is preliminary data.</text>
</comment>
<keyword evidence="4" id="KW-0479">Metal-binding</keyword>
<reference evidence="17" key="1">
    <citation type="submission" date="2022-09" db="EMBL/GenBank/DDBJ databases">
        <title>Fusarium specimens isolated from Avocado Roots.</title>
        <authorList>
            <person name="Stajich J."/>
            <person name="Roper C."/>
            <person name="Heimlech-Rivalta G."/>
        </authorList>
    </citation>
    <scope>NUCLEOTIDE SEQUENCE</scope>
    <source>
        <strain evidence="17">CF00136</strain>
    </source>
</reference>
<dbReference type="Gene3D" id="2.70.50.70">
    <property type="match status" value="1"/>
</dbReference>
<dbReference type="Proteomes" id="UP001152049">
    <property type="component" value="Unassembled WGS sequence"/>
</dbReference>
<evidence type="ECO:0000256" key="7">
    <source>
        <dbReference type="ARBA" id="ARBA00023002"/>
    </source>
</evidence>
<dbReference type="AlphaFoldDB" id="A0A9W8S3K2"/>
<keyword evidence="7" id="KW-0560">Oxidoreductase</keyword>
<comment type="cofactor">
    <cofactor evidence="1">
        <name>Cu(2+)</name>
        <dbReference type="ChEBI" id="CHEBI:29036"/>
    </cofactor>
</comment>
<evidence type="ECO:0000256" key="5">
    <source>
        <dbReference type="ARBA" id="ARBA00022729"/>
    </source>
</evidence>
<evidence type="ECO:0000259" key="16">
    <source>
        <dbReference type="Pfam" id="PF03443"/>
    </source>
</evidence>
<protein>
    <recommendedName>
        <fullName evidence="15">lytic cellulose monooxygenase (C4-dehydrogenating)</fullName>
        <ecNumber evidence="15">1.14.99.56</ecNumber>
    </recommendedName>
</protein>
<dbReference type="InterPro" id="IPR049892">
    <property type="entry name" value="AA9"/>
</dbReference>
<evidence type="ECO:0000256" key="15">
    <source>
        <dbReference type="ARBA" id="ARBA00047174"/>
    </source>
</evidence>
<evidence type="ECO:0000313" key="17">
    <source>
        <dbReference type="EMBL" id="KAJ4263402.1"/>
    </source>
</evidence>
<evidence type="ECO:0000256" key="1">
    <source>
        <dbReference type="ARBA" id="ARBA00001973"/>
    </source>
</evidence>
<sequence>MKAVSIAPGDILGFTVNIEMSHPGSLTVYMSKTPEALEAQDYNGDGIWFKIYATTVTAYGKHAFHWAEYKYDQAIRNYTFELPHRVPPGQYLLRAEHIGIHDSAGFAKAQFYISCAQLEVTGKGRGKPSLSAKIPGVYNGREPGILIDFFNPIPTNHDVPGPVTWPLACENSAKILGETWDGDCGWSDVETLALGRKHTRLW</sequence>
<keyword evidence="5" id="KW-0732">Signal</keyword>
<evidence type="ECO:0000256" key="13">
    <source>
        <dbReference type="ARBA" id="ARBA00044502"/>
    </source>
</evidence>
<dbReference type="OrthoDB" id="6038816at2759"/>
<evidence type="ECO:0000256" key="11">
    <source>
        <dbReference type="ARBA" id="ARBA00023277"/>
    </source>
</evidence>
<evidence type="ECO:0000256" key="6">
    <source>
        <dbReference type="ARBA" id="ARBA00023001"/>
    </source>
</evidence>
<evidence type="ECO:0000256" key="14">
    <source>
        <dbReference type="ARBA" id="ARBA00045077"/>
    </source>
</evidence>
<evidence type="ECO:0000256" key="10">
    <source>
        <dbReference type="ARBA" id="ARBA00023157"/>
    </source>
</evidence>
<gene>
    <name evidence="17" type="ORF">NW762_006221</name>
</gene>
<dbReference type="GO" id="GO:0004497">
    <property type="term" value="F:monooxygenase activity"/>
    <property type="evidence" value="ECO:0007669"/>
    <property type="project" value="UniProtKB-KW"/>
</dbReference>
<comment type="catalytic activity">
    <reaction evidence="14">
        <text>[(1-&gt;4)-beta-D-glucosyl]n+m + reduced acceptor + O2 = 4-dehydro-beta-D-glucosyl-[(1-&gt;4)-beta-D-glucosyl]n-1 + [(1-&gt;4)-beta-D-glucosyl]m + acceptor + H2O.</text>
        <dbReference type="EC" id="1.14.99.56"/>
    </reaction>
</comment>
<dbReference type="PANTHER" id="PTHR33353">
    <property type="entry name" value="PUTATIVE (AFU_ORTHOLOGUE AFUA_1G12560)-RELATED"/>
    <property type="match status" value="1"/>
</dbReference>
<comment type="similarity">
    <text evidence="13">Belongs to the polysaccharide monooxygenase AA9 family.</text>
</comment>
<evidence type="ECO:0000256" key="2">
    <source>
        <dbReference type="ARBA" id="ARBA00004613"/>
    </source>
</evidence>
<evidence type="ECO:0000256" key="4">
    <source>
        <dbReference type="ARBA" id="ARBA00022723"/>
    </source>
</evidence>